<sequence>MTAPFAPRGSKAELEAADAPFAPKFDADGLIPAIAVDATDGTVLMQAYMNADALSDTLEKGEAVYWSRSRQELWHKGATSGNVQTVEEILTDCDQDSLVLRVRQAGDAACHTGRRSCFYRRVPLGGGTTVSLEDLGDAPKFDPAEVYGAK</sequence>
<feature type="binding site" evidence="7">
    <location>
        <position position="117"/>
    </location>
    <ligand>
        <name>Zn(2+)</name>
        <dbReference type="ChEBI" id="CHEBI:29105"/>
        <note>ligand shared between dimeric partners</note>
    </ligand>
</feature>
<keyword evidence="7" id="KW-0479">Metal-binding</keyword>
<dbReference type="Gene3D" id="4.10.80.70">
    <property type="match status" value="1"/>
</dbReference>
<comment type="subunit">
    <text evidence="7">Homodimer.</text>
</comment>
<dbReference type="InterPro" id="IPR038019">
    <property type="entry name" value="PRib_AMP_CycHydrolase_sf"/>
</dbReference>
<evidence type="ECO:0000313" key="10">
    <source>
        <dbReference type="Proteomes" id="UP000609651"/>
    </source>
</evidence>
<evidence type="ECO:0000313" key="9">
    <source>
        <dbReference type="EMBL" id="NNJ27841.1"/>
    </source>
</evidence>
<comment type="caution">
    <text evidence="9">The sequence shown here is derived from an EMBL/GenBank/DDBJ whole genome shotgun (WGS) entry which is preliminary data.</text>
</comment>
<evidence type="ECO:0000256" key="2">
    <source>
        <dbReference type="ARBA" id="ARBA00005169"/>
    </source>
</evidence>
<dbReference type="HAMAP" id="MF_01021">
    <property type="entry name" value="HisI"/>
    <property type="match status" value="1"/>
</dbReference>
<keyword evidence="7" id="KW-0862">Zinc</keyword>
<evidence type="ECO:0000256" key="6">
    <source>
        <dbReference type="ARBA" id="ARBA00023102"/>
    </source>
</evidence>
<keyword evidence="4 7" id="KW-0028">Amino-acid biosynthesis</keyword>
<comment type="catalytic activity">
    <reaction evidence="1 7">
        <text>1-(5-phospho-beta-D-ribosyl)-5'-AMP + H2O = 1-(5-phospho-beta-D-ribosyl)-5-[(5-phospho-beta-D-ribosylamino)methylideneamino]imidazole-4-carboxamide</text>
        <dbReference type="Rhea" id="RHEA:20049"/>
        <dbReference type="ChEBI" id="CHEBI:15377"/>
        <dbReference type="ChEBI" id="CHEBI:58435"/>
        <dbReference type="ChEBI" id="CHEBI:59457"/>
        <dbReference type="EC" id="3.5.4.19"/>
    </reaction>
</comment>
<gene>
    <name evidence="7 9" type="primary">hisI</name>
    <name evidence="9" type="ORF">LzC2_39510</name>
</gene>
<accession>A0ABX1VN28</accession>
<dbReference type="PANTHER" id="PTHR42945">
    <property type="entry name" value="HISTIDINE BIOSYNTHESIS BIFUNCTIONAL PROTEIN"/>
    <property type="match status" value="1"/>
</dbReference>
<comment type="function">
    <text evidence="7">Catalyzes the hydrolysis of the adenine ring of phosphoribosyl-AMP.</text>
</comment>
<reference evidence="9 10" key="1">
    <citation type="journal article" date="2020" name="Syst. Appl. Microbiol.">
        <title>Alienimonas chondri sp. nov., a novel planctomycete isolated from the biofilm of the red alga Chondrus crispus.</title>
        <authorList>
            <person name="Vitorino I."/>
            <person name="Albuquerque L."/>
            <person name="Wiegand S."/>
            <person name="Kallscheuer N."/>
            <person name="da Costa M.S."/>
            <person name="Lobo-da-Cunha A."/>
            <person name="Jogler C."/>
            <person name="Lage O.M."/>
        </authorList>
    </citation>
    <scope>NUCLEOTIDE SEQUENCE [LARGE SCALE GENOMIC DNA]</scope>
    <source>
        <strain evidence="9 10">LzC2</strain>
    </source>
</reference>
<feature type="binding site" evidence="7">
    <location>
        <position position="94"/>
    </location>
    <ligand>
        <name>Mg(2+)</name>
        <dbReference type="ChEBI" id="CHEBI:18420"/>
    </ligand>
</feature>
<comment type="similarity">
    <text evidence="7">Belongs to the PRA-CH family.</text>
</comment>
<protein>
    <recommendedName>
        <fullName evidence="7">Phosphoribosyl-AMP cyclohydrolase</fullName>
        <shortName evidence="7">PRA-CH</shortName>
        <ecNumber evidence="7">3.5.4.19</ecNumber>
    </recommendedName>
</protein>
<feature type="binding site" evidence="7">
    <location>
        <position position="92"/>
    </location>
    <ligand>
        <name>Mg(2+)</name>
        <dbReference type="ChEBI" id="CHEBI:18420"/>
    </ligand>
</feature>
<evidence type="ECO:0000256" key="4">
    <source>
        <dbReference type="ARBA" id="ARBA00022605"/>
    </source>
</evidence>
<keyword evidence="7" id="KW-0460">Magnesium</keyword>
<feature type="domain" description="Phosphoribosyl-AMP cyclohydrolase" evidence="8">
    <location>
        <begin position="45"/>
        <end position="119"/>
    </location>
</feature>
<organism evidence="9 10">
    <name type="scientific">Alienimonas chondri</name>
    <dbReference type="NCBI Taxonomy" id="2681879"/>
    <lineage>
        <taxon>Bacteria</taxon>
        <taxon>Pseudomonadati</taxon>
        <taxon>Planctomycetota</taxon>
        <taxon>Planctomycetia</taxon>
        <taxon>Planctomycetales</taxon>
        <taxon>Planctomycetaceae</taxon>
        <taxon>Alienimonas</taxon>
    </lineage>
</organism>
<feature type="binding site" evidence="7">
    <location>
        <position position="96"/>
    </location>
    <ligand>
        <name>Mg(2+)</name>
        <dbReference type="ChEBI" id="CHEBI:18420"/>
    </ligand>
</feature>
<comment type="subcellular location">
    <subcellularLocation>
        <location evidence="7">Cytoplasm</location>
    </subcellularLocation>
</comment>
<dbReference type="PANTHER" id="PTHR42945:SF1">
    <property type="entry name" value="HISTIDINE BIOSYNTHESIS BIFUNCTIONAL PROTEIN HIS7"/>
    <property type="match status" value="1"/>
</dbReference>
<comment type="cofactor">
    <cofactor evidence="7">
        <name>Mg(2+)</name>
        <dbReference type="ChEBI" id="CHEBI:18420"/>
    </cofactor>
    <text evidence="7">Binds 1 Mg(2+) ion per subunit.</text>
</comment>
<dbReference type="RefSeq" id="WP_171189748.1">
    <property type="nucleotide sequence ID" value="NZ_WTPX01000214.1"/>
</dbReference>
<name>A0ABX1VN28_9PLAN</name>
<proteinExistence type="inferred from homology"/>
<comment type="pathway">
    <text evidence="2 7">Amino-acid biosynthesis; L-histidine biosynthesis; L-histidine from 5-phospho-alpha-D-ribose 1-diphosphate: step 3/9.</text>
</comment>
<evidence type="ECO:0000256" key="5">
    <source>
        <dbReference type="ARBA" id="ARBA00022801"/>
    </source>
</evidence>
<evidence type="ECO:0000256" key="7">
    <source>
        <dbReference type="HAMAP-Rule" id="MF_01021"/>
    </source>
</evidence>
<dbReference type="Gene3D" id="3.10.20.810">
    <property type="entry name" value="Phosphoribosyl-AMP cyclohydrolase"/>
    <property type="match status" value="1"/>
</dbReference>
<keyword evidence="6 7" id="KW-0368">Histidine biosynthesis</keyword>
<evidence type="ECO:0000259" key="8">
    <source>
        <dbReference type="Pfam" id="PF01502"/>
    </source>
</evidence>
<evidence type="ECO:0000256" key="1">
    <source>
        <dbReference type="ARBA" id="ARBA00000024"/>
    </source>
</evidence>
<evidence type="ECO:0000256" key="3">
    <source>
        <dbReference type="ARBA" id="ARBA00022490"/>
    </source>
</evidence>
<dbReference type="Proteomes" id="UP000609651">
    <property type="component" value="Unassembled WGS sequence"/>
</dbReference>
<comment type="cofactor">
    <cofactor evidence="7">
        <name>Zn(2+)</name>
        <dbReference type="ChEBI" id="CHEBI:29105"/>
    </cofactor>
    <text evidence="7">Binds 1 zinc ion per subunit.</text>
</comment>
<dbReference type="SUPFAM" id="SSF141734">
    <property type="entry name" value="HisI-like"/>
    <property type="match status" value="1"/>
</dbReference>
<dbReference type="InterPro" id="IPR002496">
    <property type="entry name" value="PRib_AMP_CycHydrolase_dom"/>
</dbReference>
<dbReference type="InterPro" id="IPR026660">
    <property type="entry name" value="PRA-CH"/>
</dbReference>
<feature type="binding site" evidence="7">
    <location>
        <position position="93"/>
    </location>
    <ligand>
        <name>Zn(2+)</name>
        <dbReference type="ChEBI" id="CHEBI:29105"/>
        <note>ligand shared between dimeric partners</note>
    </ligand>
</feature>
<keyword evidence="3 7" id="KW-0963">Cytoplasm</keyword>
<dbReference type="Pfam" id="PF01502">
    <property type="entry name" value="PRA-CH"/>
    <property type="match status" value="1"/>
</dbReference>
<dbReference type="NCBIfam" id="NF000768">
    <property type="entry name" value="PRK00051.1"/>
    <property type="match status" value="1"/>
</dbReference>
<feature type="binding site" evidence="7">
    <location>
        <position position="110"/>
    </location>
    <ligand>
        <name>Zn(2+)</name>
        <dbReference type="ChEBI" id="CHEBI:29105"/>
        <note>ligand shared between dimeric partners</note>
    </ligand>
</feature>
<dbReference type="GO" id="GO:0004635">
    <property type="term" value="F:phosphoribosyl-AMP cyclohydrolase activity"/>
    <property type="evidence" value="ECO:0007669"/>
    <property type="project" value="UniProtKB-EC"/>
</dbReference>
<dbReference type="EC" id="3.5.4.19" evidence="7"/>
<keyword evidence="5 7" id="KW-0378">Hydrolase</keyword>
<keyword evidence="10" id="KW-1185">Reference proteome</keyword>
<dbReference type="EMBL" id="WTPX01000214">
    <property type="protein sequence ID" value="NNJ27841.1"/>
    <property type="molecule type" value="Genomic_DNA"/>
</dbReference>